<dbReference type="OrthoDB" id="152040at2"/>
<dbReference type="AlphaFoldDB" id="A0A5A5TD17"/>
<dbReference type="Proteomes" id="UP000322530">
    <property type="component" value="Unassembled WGS sequence"/>
</dbReference>
<feature type="compositionally biased region" description="Polar residues" evidence="1">
    <location>
        <begin position="188"/>
        <end position="200"/>
    </location>
</feature>
<evidence type="ECO:0000313" key="3">
    <source>
        <dbReference type="Proteomes" id="UP000322530"/>
    </source>
</evidence>
<accession>A0A5A5TD17</accession>
<feature type="compositionally biased region" description="Polar residues" evidence="1">
    <location>
        <begin position="621"/>
        <end position="636"/>
    </location>
</feature>
<organism evidence="2 3">
    <name type="scientific">Dictyobacter arantiisoli</name>
    <dbReference type="NCBI Taxonomy" id="2014874"/>
    <lineage>
        <taxon>Bacteria</taxon>
        <taxon>Bacillati</taxon>
        <taxon>Chloroflexota</taxon>
        <taxon>Ktedonobacteria</taxon>
        <taxon>Ktedonobacterales</taxon>
        <taxon>Dictyobacteraceae</taxon>
        <taxon>Dictyobacter</taxon>
    </lineage>
</organism>
<reference evidence="2 3" key="1">
    <citation type="submission" date="2019-01" db="EMBL/GenBank/DDBJ databases">
        <title>Draft genome sequence of Dictyobacter sp. Uno17.</title>
        <authorList>
            <person name="Wang C.M."/>
            <person name="Zheng Y."/>
            <person name="Sakai Y."/>
            <person name="Abe K."/>
            <person name="Yokota A."/>
            <person name="Yabe S."/>
        </authorList>
    </citation>
    <scope>NUCLEOTIDE SEQUENCE [LARGE SCALE GENOMIC DNA]</scope>
    <source>
        <strain evidence="2 3">Uno17</strain>
    </source>
</reference>
<gene>
    <name evidence="2" type="ORF">KDI_29160</name>
</gene>
<evidence type="ECO:0008006" key="4">
    <source>
        <dbReference type="Google" id="ProtNLM"/>
    </source>
</evidence>
<feature type="region of interest" description="Disordered" evidence="1">
    <location>
        <begin position="230"/>
        <end position="257"/>
    </location>
</feature>
<protein>
    <recommendedName>
        <fullName evidence="4">Zinc-ribbon domain-containing protein</fullName>
    </recommendedName>
</protein>
<feature type="region of interest" description="Disordered" evidence="1">
    <location>
        <begin position="359"/>
        <end position="401"/>
    </location>
</feature>
<dbReference type="RefSeq" id="WP_149402294.1">
    <property type="nucleotide sequence ID" value="NZ_BIXY01000041.1"/>
</dbReference>
<name>A0A5A5TD17_9CHLR</name>
<evidence type="ECO:0000313" key="2">
    <source>
        <dbReference type="EMBL" id="GCF09352.1"/>
    </source>
</evidence>
<evidence type="ECO:0000256" key="1">
    <source>
        <dbReference type="SAM" id="MobiDB-lite"/>
    </source>
</evidence>
<feature type="region of interest" description="Disordered" evidence="1">
    <location>
        <begin position="619"/>
        <end position="656"/>
    </location>
</feature>
<keyword evidence="3" id="KW-1185">Reference proteome</keyword>
<feature type="compositionally biased region" description="Polar residues" evidence="1">
    <location>
        <begin position="230"/>
        <end position="252"/>
    </location>
</feature>
<feature type="compositionally biased region" description="Low complexity" evidence="1">
    <location>
        <begin position="201"/>
        <end position="214"/>
    </location>
</feature>
<proteinExistence type="predicted"/>
<dbReference type="EMBL" id="BIXY01000041">
    <property type="protein sequence ID" value="GCF09352.1"/>
    <property type="molecule type" value="Genomic_DNA"/>
</dbReference>
<feature type="region of interest" description="Disordered" evidence="1">
    <location>
        <begin position="86"/>
        <end position="125"/>
    </location>
</feature>
<feature type="compositionally biased region" description="Polar residues" evidence="1">
    <location>
        <begin position="474"/>
        <end position="501"/>
    </location>
</feature>
<feature type="region of interest" description="Disordered" evidence="1">
    <location>
        <begin position="186"/>
        <end position="214"/>
    </location>
</feature>
<feature type="region of interest" description="Disordered" evidence="1">
    <location>
        <begin position="474"/>
        <end position="506"/>
    </location>
</feature>
<comment type="caution">
    <text evidence="2">The sequence shown here is derived from an EMBL/GenBank/DDBJ whole genome shotgun (WGS) entry which is preliminary data.</text>
</comment>
<sequence>MIKCNRCGKMTPAGAFCQSCGTPLAGMSENGSAAKAGYQDQPELPAWLESLRAGERPAPPTNNSVSFSPADLIEEGSLPNWMRAERGDQRDNTSANPATSARPASFSDQVYSGDAAAPTSIPAQSLVDENSLPSWMKEGKQAANNTPVDSEPGNLSAASLVQPDSLPDWMKTLQQPSGIRPGVVPAPVNTNTNSAPQQVTPSAPLASPPVSSLSNGLAARDLIDQESLPSWMQSQNEQSSNTGSMQPAQTGQGVPLVGQTGFSASSLLEVDAIPQWLREGGQNSGQYPKLTANAAPAQNTGWPGMGQAAPAWPAGANTGQPPMQTPPVNAAPPQAGGPFAASSLIDANALPSWLRDQQAGMSAPQPGMTPGGRPAASPIPPRGENIRVPSRPRGEANPTESSELAANVFASMLGVASAVPNYPDAQQEQNSSAAQANAYGQMGQSGQQANAYGQMGQSGQQANAYGQMGQSGQQANAYGQMGQPNLAGQANSYGQPAQSDPSYGYELLAQGNPAYGYGQMGQPDLSGQGNAYEQIGQANGYGLSDQANLNGLPNAGAMPNTPSGMSGVFPQNYGAGNSMSGTYGTNYPGNAQGQMNSALGANASIGGNNSMGNNLSMNGNPTMSGTSPFGGNAMTNASAASSTPDNAGDQKNTRKRNMFDMIREWISR</sequence>